<accession>A0AAU8CJE7</accession>
<dbReference type="AlphaFoldDB" id="A0AAU8CJE7"/>
<dbReference type="RefSeq" id="WP_353645747.1">
    <property type="nucleotide sequence ID" value="NZ_CP159253.1"/>
</dbReference>
<sequence length="47" mass="5523">MLNHPYYRSAKAEQREEAIEKAAIEAIRYLEKQQTRPITGRVLEALH</sequence>
<dbReference type="EMBL" id="CP159253">
    <property type="protein sequence ID" value="XCG46715.1"/>
    <property type="molecule type" value="Genomic_DNA"/>
</dbReference>
<evidence type="ECO:0000313" key="1">
    <source>
        <dbReference type="EMBL" id="XCG46715.1"/>
    </source>
</evidence>
<protein>
    <submittedName>
        <fullName evidence="1">Uncharacterized protein</fullName>
    </submittedName>
</protein>
<gene>
    <name evidence="1" type="ORF">ABVK50_15450</name>
</gene>
<organism evidence="1">
    <name type="scientific">Mesorhizobium sp. WSM2240</name>
    <dbReference type="NCBI Taxonomy" id="3228851"/>
    <lineage>
        <taxon>Bacteria</taxon>
        <taxon>Pseudomonadati</taxon>
        <taxon>Pseudomonadota</taxon>
        <taxon>Alphaproteobacteria</taxon>
        <taxon>Hyphomicrobiales</taxon>
        <taxon>Phyllobacteriaceae</taxon>
        <taxon>Mesorhizobium</taxon>
    </lineage>
</organism>
<name>A0AAU8CJE7_9HYPH</name>
<proteinExistence type="predicted"/>
<reference evidence="1" key="1">
    <citation type="submission" date="2024-06" db="EMBL/GenBank/DDBJ databases">
        <title>Mesorhizobium karijinii sp. nov., a symbiont of the iconic Swainsona formosa from arid Australia.</title>
        <authorList>
            <person name="Hill Y.J."/>
            <person name="Watkin E.L.J."/>
            <person name="O'Hara G.W."/>
            <person name="Terpolilli J."/>
            <person name="Tye M.L."/>
            <person name="Kohlmeier M.G."/>
        </authorList>
    </citation>
    <scope>NUCLEOTIDE SEQUENCE</scope>
    <source>
        <strain evidence="1">WSM2240</strain>
    </source>
</reference>